<evidence type="ECO:0000313" key="1">
    <source>
        <dbReference type="EMBL" id="MCY0964016.1"/>
    </source>
</evidence>
<reference evidence="1" key="1">
    <citation type="submission" date="2022-11" db="EMBL/GenBank/DDBJ databases">
        <title>Parathalassolutuus dongxingensis gen. nov., sp. nov., a novel member of family Oceanospirillaceae isolated from a coastal shrimp pond in Guangxi, China.</title>
        <authorList>
            <person name="Chen H."/>
        </authorList>
    </citation>
    <scope>NUCLEOTIDE SEQUENCE</scope>
    <source>
        <strain evidence="1">G-43</strain>
    </source>
</reference>
<dbReference type="EMBL" id="JAPNOA010000009">
    <property type="protein sequence ID" value="MCY0964016.1"/>
    <property type="molecule type" value="Genomic_DNA"/>
</dbReference>
<keyword evidence="2" id="KW-1185">Reference proteome</keyword>
<comment type="caution">
    <text evidence="1">The sequence shown here is derived from an EMBL/GenBank/DDBJ whole genome shotgun (WGS) entry which is preliminary data.</text>
</comment>
<evidence type="ECO:0000313" key="2">
    <source>
        <dbReference type="Proteomes" id="UP001150830"/>
    </source>
</evidence>
<dbReference type="Proteomes" id="UP001150830">
    <property type="component" value="Unassembled WGS sequence"/>
</dbReference>
<sequence>MPQAFQERLIRLASGVWRLASGVWRLASGVWRLASGVWRLAGPRSDLAATLSRSHVPRGNAAFFT</sequence>
<dbReference type="AlphaFoldDB" id="A0A9X3EB90"/>
<proteinExistence type="predicted"/>
<accession>A0A9X3EB90</accession>
<dbReference type="RefSeq" id="WP_283172235.1">
    <property type="nucleotide sequence ID" value="NZ_JAPNOA010000009.1"/>
</dbReference>
<organism evidence="1 2">
    <name type="scientific">Parathalassolituus penaei</name>
    <dbReference type="NCBI Taxonomy" id="2997323"/>
    <lineage>
        <taxon>Bacteria</taxon>
        <taxon>Pseudomonadati</taxon>
        <taxon>Pseudomonadota</taxon>
        <taxon>Gammaproteobacteria</taxon>
        <taxon>Oceanospirillales</taxon>
        <taxon>Oceanospirillaceae</taxon>
        <taxon>Parathalassolituus</taxon>
    </lineage>
</organism>
<gene>
    <name evidence="1" type="ORF">OUO13_02345</name>
</gene>
<name>A0A9X3EB90_9GAMM</name>
<protein>
    <submittedName>
        <fullName evidence="1">Uncharacterized protein</fullName>
    </submittedName>
</protein>